<dbReference type="RefSeq" id="WP_214094227.1">
    <property type="nucleotide sequence ID" value="NZ_JAHCLR010000042.1"/>
</dbReference>
<dbReference type="Gene3D" id="1.20.1260.20">
    <property type="entry name" value="PPE superfamily"/>
    <property type="match status" value="1"/>
</dbReference>
<evidence type="ECO:0000313" key="5">
    <source>
        <dbReference type="EMBL" id="MBS9535370.1"/>
    </source>
</evidence>
<dbReference type="PANTHER" id="PTHR46766">
    <property type="entry name" value="GLUTAMINE-RICH PROTEIN 2"/>
    <property type="match status" value="1"/>
</dbReference>
<feature type="compositionally biased region" description="Low complexity" evidence="2">
    <location>
        <begin position="316"/>
        <end position="332"/>
    </location>
</feature>
<feature type="domain" description="PPE family C-terminal" evidence="4">
    <location>
        <begin position="274"/>
        <end position="358"/>
    </location>
</feature>
<dbReference type="Pfam" id="PF00823">
    <property type="entry name" value="PPE"/>
    <property type="match status" value="1"/>
</dbReference>
<dbReference type="EMBL" id="JAHCLR010000042">
    <property type="protein sequence ID" value="MBS9535370.1"/>
    <property type="molecule type" value="Genomic_DNA"/>
</dbReference>
<accession>A0ABS5RM52</accession>
<organism evidence="5 6">
    <name type="scientific">Mycolicibacter acidiphilus</name>
    <dbReference type="NCBI Taxonomy" id="2835306"/>
    <lineage>
        <taxon>Bacteria</taxon>
        <taxon>Bacillati</taxon>
        <taxon>Actinomycetota</taxon>
        <taxon>Actinomycetes</taxon>
        <taxon>Mycobacteriales</taxon>
        <taxon>Mycobacteriaceae</taxon>
        <taxon>Mycolicibacter</taxon>
    </lineage>
</organism>
<dbReference type="PANTHER" id="PTHR46766:SF1">
    <property type="entry name" value="GLUTAMINE-RICH PROTEIN 2"/>
    <property type="match status" value="1"/>
</dbReference>
<dbReference type="Pfam" id="PF12484">
    <property type="entry name" value="PPE-SVP"/>
    <property type="match status" value="1"/>
</dbReference>
<reference evidence="5 6" key="1">
    <citation type="submission" date="2021-05" db="EMBL/GenBank/DDBJ databases">
        <title>Mycobacterium acidophilum sp. nov., an extremely acid-tolerant member of the genus Mycobacterium.</title>
        <authorList>
            <person name="Xia J."/>
        </authorList>
    </citation>
    <scope>NUCLEOTIDE SEQUENCE [LARGE SCALE GENOMIC DNA]</scope>
    <source>
        <strain evidence="5 6">M1</strain>
    </source>
</reference>
<proteinExistence type="inferred from homology"/>
<sequence length="362" mass="36414">MWDFGILPPEVNSARMYAGPGSGPMLAAASAWDAVSFELDSFATGYSSVLSELLGQTWSGGSALAMAAAAAPYVAWATSTATLAEQTAGQARTAAAAYEAAFAATVPPTVVAANRAQLAVLVATNFFGQNAPAIAANEIAYGEMWAQDAAAMYGYAAAAVPAAVLAPFHQPPRTANAAGQSEQAAAVARAASAAADQSDSFAALVESTFGGVDNVNTLTGPASMANSFGLTVTRMGSYVLALIPAAKAAAKVPAAVAASELELGAAAARPMVLVGQATPVGGLSVPASWPSAPVNATVAQPVQLASAHTPLPEASRPAPVGRAGVPPAGLAPMQGLSRRRPGYPVMRMRDRRWRMPRPAVGG</sequence>
<feature type="domain" description="PPE" evidence="3">
    <location>
        <begin position="3"/>
        <end position="163"/>
    </location>
</feature>
<feature type="region of interest" description="Disordered" evidence="2">
    <location>
        <begin position="310"/>
        <end position="362"/>
    </location>
</feature>
<evidence type="ECO:0000259" key="4">
    <source>
        <dbReference type="Pfam" id="PF12484"/>
    </source>
</evidence>
<comment type="similarity">
    <text evidence="1">Belongs to the mycobacterial PPE family.</text>
</comment>
<protein>
    <submittedName>
        <fullName evidence="5">PPE family protein</fullName>
    </submittedName>
</protein>
<comment type="caution">
    <text evidence="5">The sequence shown here is derived from an EMBL/GenBank/DDBJ whole genome shotgun (WGS) entry which is preliminary data.</text>
</comment>
<gene>
    <name evidence="5" type="ORF">KIH27_17425</name>
</gene>
<dbReference type="InterPro" id="IPR000030">
    <property type="entry name" value="PPE_dom"/>
</dbReference>
<evidence type="ECO:0000256" key="2">
    <source>
        <dbReference type="SAM" id="MobiDB-lite"/>
    </source>
</evidence>
<evidence type="ECO:0000313" key="6">
    <source>
        <dbReference type="Proteomes" id="UP001519535"/>
    </source>
</evidence>
<evidence type="ECO:0000256" key="1">
    <source>
        <dbReference type="ARBA" id="ARBA00010652"/>
    </source>
</evidence>
<dbReference type="Proteomes" id="UP001519535">
    <property type="component" value="Unassembled WGS sequence"/>
</dbReference>
<dbReference type="InterPro" id="IPR022171">
    <property type="entry name" value="PPE_C"/>
</dbReference>
<evidence type="ECO:0000259" key="3">
    <source>
        <dbReference type="Pfam" id="PF00823"/>
    </source>
</evidence>
<dbReference type="InterPro" id="IPR038332">
    <property type="entry name" value="PPE_sf"/>
</dbReference>
<name>A0ABS5RM52_9MYCO</name>
<keyword evidence="6" id="KW-1185">Reference proteome</keyword>
<dbReference type="SUPFAM" id="SSF140459">
    <property type="entry name" value="PE/PPE dimer-like"/>
    <property type="match status" value="1"/>
</dbReference>